<dbReference type="Pfam" id="PF00072">
    <property type="entry name" value="Response_reg"/>
    <property type="match status" value="1"/>
</dbReference>
<sequence>MLVSDQRMPGMLGVELLERARQQSPDTKRLLLTGYSDLAAIVGSVNEGEVFRFINKPWDHDEIQRIIAEAVSAGEAARSAGSAASKEAAAQLIARAKEDPPKVLLIDTNLNELEAMSQVLSTDQRCITATSIKEALDALSNNDVGVIVSEARVGSNDMGGFLHLLKQHHPMITTVMLSRAGDADLVIRMINKAQIFRFATKPLRKSSFQLAVAAAMKAHFNYRANPALVNRHRVANDESAAADTSLVSNVMQSLANLRQRFTLFGRKREAA</sequence>
<evidence type="ECO:0000256" key="1">
    <source>
        <dbReference type="ARBA" id="ARBA00022553"/>
    </source>
</evidence>
<keyword evidence="1" id="KW-0597">Phosphoprotein</keyword>
<dbReference type="SUPFAM" id="SSF52172">
    <property type="entry name" value="CheY-like"/>
    <property type="match status" value="2"/>
</dbReference>
<evidence type="ECO:0000259" key="2">
    <source>
        <dbReference type="PROSITE" id="PS50110"/>
    </source>
</evidence>
<dbReference type="AlphaFoldDB" id="A0A645FFP2"/>
<name>A0A645FFP2_9ZZZZ</name>
<comment type="caution">
    <text evidence="3">The sequence shown here is derived from an EMBL/GenBank/DDBJ whole genome shotgun (WGS) entry which is preliminary data.</text>
</comment>
<dbReference type="EMBL" id="VSSQ01059614">
    <property type="protein sequence ID" value="MPN13147.1"/>
    <property type="molecule type" value="Genomic_DNA"/>
</dbReference>
<dbReference type="PROSITE" id="PS50110">
    <property type="entry name" value="RESPONSE_REGULATORY"/>
    <property type="match status" value="2"/>
</dbReference>
<dbReference type="PANTHER" id="PTHR44591:SF19">
    <property type="entry name" value="TWO-COMPONENT RESPONSE REGULATOR-RELATED"/>
    <property type="match status" value="1"/>
</dbReference>
<dbReference type="Gene3D" id="3.40.50.2300">
    <property type="match status" value="2"/>
</dbReference>
<dbReference type="InterPro" id="IPR050595">
    <property type="entry name" value="Bact_response_regulator"/>
</dbReference>
<evidence type="ECO:0000313" key="3">
    <source>
        <dbReference type="EMBL" id="MPN13147.1"/>
    </source>
</evidence>
<gene>
    <name evidence="3" type="ORF">SDC9_160467</name>
</gene>
<dbReference type="GO" id="GO:0000160">
    <property type="term" value="P:phosphorelay signal transduction system"/>
    <property type="evidence" value="ECO:0007669"/>
    <property type="project" value="InterPro"/>
</dbReference>
<accession>A0A645FFP2</accession>
<proteinExistence type="predicted"/>
<dbReference type="InterPro" id="IPR001789">
    <property type="entry name" value="Sig_transdc_resp-reg_receiver"/>
</dbReference>
<dbReference type="SMART" id="SM00448">
    <property type="entry name" value="REC"/>
    <property type="match status" value="1"/>
</dbReference>
<reference evidence="3" key="1">
    <citation type="submission" date="2019-08" db="EMBL/GenBank/DDBJ databases">
        <authorList>
            <person name="Kucharzyk K."/>
            <person name="Murdoch R.W."/>
            <person name="Higgins S."/>
            <person name="Loffler F."/>
        </authorList>
    </citation>
    <scope>NUCLEOTIDE SEQUENCE</scope>
</reference>
<protein>
    <recommendedName>
        <fullName evidence="2">Response regulatory domain-containing protein</fullName>
    </recommendedName>
</protein>
<organism evidence="3">
    <name type="scientific">bioreactor metagenome</name>
    <dbReference type="NCBI Taxonomy" id="1076179"/>
    <lineage>
        <taxon>unclassified sequences</taxon>
        <taxon>metagenomes</taxon>
        <taxon>ecological metagenomes</taxon>
    </lineage>
</organism>
<feature type="domain" description="Response regulatory" evidence="2">
    <location>
        <begin position="102"/>
        <end position="216"/>
    </location>
</feature>
<dbReference type="PANTHER" id="PTHR44591">
    <property type="entry name" value="STRESS RESPONSE REGULATOR PROTEIN 1"/>
    <property type="match status" value="1"/>
</dbReference>
<dbReference type="InterPro" id="IPR011006">
    <property type="entry name" value="CheY-like_superfamily"/>
</dbReference>
<feature type="domain" description="Response regulatory" evidence="2">
    <location>
        <begin position="1"/>
        <end position="71"/>
    </location>
</feature>